<dbReference type="PANTHER" id="PTHR31286:SF167">
    <property type="entry name" value="OS09G0268800 PROTEIN"/>
    <property type="match status" value="1"/>
</dbReference>
<dbReference type="PANTHER" id="PTHR31286">
    <property type="entry name" value="GLYCINE-RICH CELL WALL STRUCTURAL PROTEIN 1.8-LIKE"/>
    <property type="match status" value="1"/>
</dbReference>
<protein>
    <recommendedName>
        <fullName evidence="4">Zinc knuckle CX2CX4HX4C domain-containing protein</fullName>
    </recommendedName>
</protein>
<name>A0AAV2ER95_9ROSI</name>
<evidence type="ECO:0000313" key="3">
    <source>
        <dbReference type="Proteomes" id="UP001497516"/>
    </source>
</evidence>
<organism evidence="2 3">
    <name type="scientific">Linum trigynum</name>
    <dbReference type="NCBI Taxonomy" id="586398"/>
    <lineage>
        <taxon>Eukaryota</taxon>
        <taxon>Viridiplantae</taxon>
        <taxon>Streptophyta</taxon>
        <taxon>Embryophyta</taxon>
        <taxon>Tracheophyta</taxon>
        <taxon>Spermatophyta</taxon>
        <taxon>Magnoliopsida</taxon>
        <taxon>eudicotyledons</taxon>
        <taxon>Gunneridae</taxon>
        <taxon>Pentapetalae</taxon>
        <taxon>rosids</taxon>
        <taxon>fabids</taxon>
        <taxon>Malpighiales</taxon>
        <taxon>Linaceae</taxon>
        <taxon>Linum</taxon>
    </lineage>
</organism>
<feature type="compositionally biased region" description="Basic and acidic residues" evidence="1">
    <location>
        <begin position="226"/>
        <end position="237"/>
    </location>
</feature>
<gene>
    <name evidence="2" type="ORF">LTRI10_LOCUS29191</name>
</gene>
<dbReference type="Proteomes" id="UP001497516">
    <property type="component" value="Chromosome 5"/>
</dbReference>
<proteinExistence type="predicted"/>
<reference evidence="2 3" key="1">
    <citation type="submission" date="2024-04" db="EMBL/GenBank/DDBJ databases">
        <authorList>
            <person name="Fracassetti M."/>
        </authorList>
    </citation>
    <scope>NUCLEOTIDE SEQUENCE [LARGE SCALE GENOMIC DNA]</scope>
</reference>
<evidence type="ECO:0008006" key="4">
    <source>
        <dbReference type="Google" id="ProtNLM"/>
    </source>
</evidence>
<dbReference type="EMBL" id="OZ034818">
    <property type="protein sequence ID" value="CAL1388252.1"/>
    <property type="molecule type" value="Genomic_DNA"/>
</dbReference>
<sequence length="237" mass="26361">MVYQRTLWPVKERVLQLQPWVIMWGIPSHCRTTAFGMSVAQGKLGDPITTGLYGIKGMPGYLIKVRVMINMTEPLHSQVYASNPVAEIFWVILVYEHLPLFSYHCGRLGHKAANCGYLDPKGEENFGLEMMIDESGHRLNEATLNSIHGTGITHSVLINPSTHGGKEAMGDGGRRRMESEDHEVVSGPRIRVIALPVTSSRGRKEKGSEKRKSWTVAEGRSVGVVGKEEGRKNNQEK</sequence>
<dbReference type="InterPro" id="IPR040256">
    <property type="entry name" value="At4g02000-like"/>
</dbReference>
<keyword evidence="3" id="KW-1185">Reference proteome</keyword>
<dbReference type="AlphaFoldDB" id="A0AAV2ER95"/>
<feature type="region of interest" description="Disordered" evidence="1">
    <location>
        <begin position="197"/>
        <end position="237"/>
    </location>
</feature>
<evidence type="ECO:0000313" key="2">
    <source>
        <dbReference type="EMBL" id="CAL1388252.1"/>
    </source>
</evidence>
<accession>A0AAV2ER95</accession>
<evidence type="ECO:0000256" key="1">
    <source>
        <dbReference type="SAM" id="MobiDB-lite"/>
    </source>
</evidence>